<dbReference type="GO" id="GO:0016787">
    <property type="term" value="F:hydrolase activity"/>
    <property type="evidence" value="ECO:0007669"/>
    <property type="project" value="UniProtKB-KW"/>
</dbReference>
<feature type="domain" description="Carboxyltransferase" evidence="4">
    <location>
        <begin position="1"/>
        <end position="199"/>
    </location>
</feature>
<evidence type="ECO:0000256" key="1">
    <source>
        <dbReference type="ARBA" id="ARBA00022741"/>
    </source>
</evidence>
<organism evidence="5 6">
    <name type="scientific">Deinococcus cellulosilyticus (strain DSM 18568 / NBRC 106333 / KACC 11606 / 5516J-15)</name>
    <dbReference type="NCBI Taxonomy" id="1223518"/>
    <lineage>
        <taxon>Bacteria</taxon>
        <taxon>Thermotogati</taxon>
        <taxon>Deinococcota</taxon>
        <taxon>Deinococci</taxon>
        <taxon>Deinococcales</taxon>
        <taxon>Deinococcaceae</taxon>
        <taxon>Deinococcus</taxon>
    </lineage>
</organism>
<dbReference type="EMBL" id="BJXB01000014">
    <property type="protein sequence ID" value="GEM47660.1"/>
    <property type="molecule type" value="Genomic_DNA"/>
</dbReference>
<keyword evidence="2" id="KW-0378">Hydrolase</keyword>
<reference evidence="5 6" key="1">
    <citation type="submission" date="2019-07" db="EMBL/GenBank/DDBJ databases">
        <title>Whole genome shotgun sequence of Deinococcus cellulosilyticus NBRC 106333.</title>
        <authorList>
            <person name="Hosoyama A."/>
            <person name="Uohara A."/>
            <person name="Ohji S."/>
            <person name="Ichikawa N."/>
        </authorList>
    </citation>
    <scope>NUCLEOTIDE SEQUENCE [LARGE SCALE GENOMIC DNA]</scope>
    <source>
        <strain evidence="5 6">NBRC 106333</strain>
    </source>
</reference>
<evidence type="ECO:0000256" key="2">
    <source>
        <dbReference type="ARBA" id="ARBA00022801"/>
    </source>
</evidence>
<dbReference type="SMART" id="SM00796">
    <property type="entry name" value="AHS1"/>
    <property type="match status" value="1"/>
</dbReference>
<dbReference type="Gene3D" id="3.30.1360.40">
    <property type="match status" value="1"/>
</dbReference>
<evidence type="ECO:0000313" key="5">
    <source>
        <dbReference type="EMBL" id="GEM47660.1"/>
    </source>
</evidence>
<dbReference type="OrthoDB" id="9778567at2"/>
<protein>
    <submittedName>
        <fullName evidence="5">Kinase A inhibitor</fullName>
    </submittedName>
</protein>
<dbReference type="SUPFAM" id="SSF50891">
    <property type="entry name" value="Cyclophilin-like"/>
    <property type="match status" value="1"/>
</dbReference>
<keyword evidence="1" id="KW-0547">Nucleotide-binding</keyword>
<dbReference type="NCBIfam" id="TIGR00370">
    <property type="entry name" value="5-oxoprolinase subunit PxpB"/>
    <property type="match status" value="1"/>
</dbReference>
<dbReference type="PANTHER" id="PTHR34698">
    <property type="entry name" value="5-OXOPROLINASE SUBUNIT B"/>
    <property type="match status" value="1"/>
</dbReference>
<sequence length="213" mass="23559">MHIQRIAEHVLEVRFANQPSEVVTRQIRALKDRLEAHSIEGFQECVPAYLTLTVFFTGSYHQMLDRVMALGRDLDVSALPSARTIEIPVCYAPEYGFDLVEVSRHTGLTPSEVIGLHSSGLYTVQMLGFMPGFPYLTGLDPRLQVPRRSSPRLKVPAGSVGLAGNQTGVYPLDLPGGWQIIGRTAVKLFDLQRDPPVLLSAGDHIQFIPVDQL</sequence>
<dbReference type="PANTHER" id="PTHR34698:SF2">
    <property type="entry name" value="5-OXOPROLINASE SUBUNIT B"/>
    <property type="match status" value="1"/>
</dbReference>
<keyword evidence="3" id="KW-0067">ATP-binding</keyword>
<dbReference type="Proteomes" id="UP000321306">
    <property type="component" value="Unassembled WGS sequence"/>
</dbReference>
<comment type="caution">
    <text evidence="5">The sequence shown here is derived from an EMBL/GenBank/DDBJ whole genome shotgun (WGS) entry which is preliminary data.</text>
</comment>
<proteinExistence type="predicted"/>
<dbReference type="InterPro" id="IPR010016">
    <property type="entry name" value="PxpB"/>
</dbReference>
<dbReference type="SUPFAM" id="SSF160467">
    <property type="entry name" value="PH0987 N-terminal domain-like"/>
    <property type="match status" value="1"/>
</dbReference>
<dbReference type="InterPro" id="IPR003833">
    <property type="entry name" value="CT_C_D"/>
</dbReference>
<keyword evidence="6" id="KW-1185">Reference proteome</keyword>
<dbReference type="AlphaFoldDB" id="A0A511N465"/>
<dbReference type="Gene3D" id="2.40.100.10">
    <property type="entry name" value="Cyclophilin-like"/>
    <property type="match status" value="1"/>
</dbReference>
<dbReference type="Pfam" id="PF02682">
    <property type="entry name" value="CT_C_D"/>
    <property type="match status" value="1"/>
</dbReference>
<name>A0A511N465_DEIC1</name>
<dbReference type="InterPro" id="IPR029000">
    <property type="entry name" value="Cyclophilin-like_dom_sf"/>
</dbReference>
<gene>
    <name evidence="5" type="primary">kipI</name>
    <name evidence="5" type="ORF">DC3_32950</name>
</gene>
<evidence type="ECO:0000313" key="6">
    <source>
        <dbReference type="Proteomes" id="UP000321306"/>
    </source>
</evidence>
<evidence type="ECO:0000256" key="3">
    <source>
        <dbReference type="ARBA" id="ARBA00022840"/>
    </source>
</evidence>
<dbReference type="GO" id="GO:0005524">
    <property type="term" value="F:ATP binding"/>
    <property type="evidence" value="ECO:0007669"/>
    <property type="project" value="UniProtKB-KW"/>
</dbReference>
<evidence type="ECO:0000259" key="4">
    <source>
        <dbReference type="SMART" id="SM00796"/>
    </source>
</evidence>
<accession>A0A511N465</accession>
<dbReference type="RefSeq" id="WP_146886077.1">
    <property type="nucleotide sequence ID" value="NZ_BJXB01000014.1"/>
</dbReference>